<evidence type="ECO:0000313" key="2">
    <source>
        <dbReference type="EMBL" id="CAG8752582.1"/>
    </source>
</evidence>
<evidence type="ECO:0000256" key="1">
    <source>
        <dbReference type="SAM" id="Phobius"/>
    </source>
</evidence>
<dbReference type="Proteomes" id="UP000789570">
    <property type="component" value="Unassembled WGS sequence"/>
</dbReference>
<keyword evidence="3" id="KW-1185">Reference proteome</keyword>
<accession>A0A9N9NS35</accession>
<keyword evidence="1" id="KW-1133">Transmembrane helix</keyword>
<protein>
    <submittedName>
        <fullName evidence="2">14983_t:CDS:1</fullName>
    </submittedName>
</protein>
<dbReference type="AlphaFoldDB" id="A0A9N9NS35"/>
<organism evidence="2 3">
    <name type="scientific">Funneliformis caledonium</name>
    <dbReference type="NCBI Taxonomy" id="1117310"/>
    <lineage>
        <taxon>Eukaryota</taxon>
        <taxon>Fungi</taxon>
        <taxon>Fungi incertae sedis</taxon>
        <taxon>Mucoromycota</taxon>
        <taxon>Glomeromycotina</taxon>
        <taxon>Glomeromycetes</taxon>
        <taxon>Glomerales</taxon>
        <taxon>Glomeraceae</taxon>
        <taxon>Funneliformis</taxon>
    </lineage>
</organism>
<reference evidence="2" key="1">
    <citation type="submission" date="2021-06" db="EMBL/GenBank/DDBJ databases">
        <authorList>
            <person name="Kallberg Y."/>
            <person name="Tangrot J."/>
            <person name="Rosling A."/>
        </authorList>
    </citation>
    <scope>NUCLEOTIDE SEQUENCE</scope>
    <source>
        <strain evidence="2">UK204</strain>
    </source>
</reference>
<keyword evidence="1" id="KW-0472">Membrane</keyword>
<feature type="non-terminal residue" evidence="2">
    <location>
        <position position="49"/>
    </location>
</feature>
<gene>
    <name evidence="2" type="ORF">FCALED_LOCUS16390</name>
</gene>
<evidence type="ECO:0000313" key="3">
    <source>
        <dbReference type="Proteomes" id="UP000789570"/>
    </source>
</evidence>
<feature type="transmembrane region" description="Helical" evidence="1">
    <location>
        <begin position="21"/>
        <end position="40"/>
    </location>
</feature>
<dbReference type="EMBL" id="CAJVPQ010018843">
    <property type="protein sequence ID" value="CAG8752582.1"/>
    <property type="molecule type" value="Genomic_DNA"/>
</dbReference>
<sequence>IQGEPQKLLRIRSTAKMRRFSVLRAAFSLSQTYGGVKLLLPVLQKYYKA</sequence>
<proteinExistence type="predicted"/>
<feature type="non-terminal residue" evidence="2">
    <location>
        <position position="1"/>
    </location>
</feature>
<name>A0A9N9NS35_9GLOM</name>
<comment type="caution">
    <text evidence="2">The sequence shown here is derived from an EMBL/GenBank/DDBJ whole genome shotgun (WGS) entry which is preliminary data.</text>
</comment>
<keyword evidence="1" id="KW-0812">Transmembrane</keyword>